<dbReference type="PANTHER" id="PTHR36529:SF1">
    <property type="entry name" value="GLYCOSYLTRANSFERASE"/>
    <property type="match status" value="1"/>
</dbReference>
<sequence length="218" mass="22578">MTALLVVAKAPVPGLAKTRLCPPATPEQAAELAAASLLDTLDAVHSTPGAHPVVALTGDLDDAARATELRERFARGTLLGQRGEGFPQRLAAAHADTAAAHPGLPVLQIGMDTPQVTAELLADACHRLVGADAVYGPAADGGWWAIGFRDPRLAGLLADIPTSRPDTGRRTLNALRNAGLRVSALCELVDVDTMHDARAVASDVPRTRFAAALAGCPR</sequence>
<evidence type="ECO:0000313" key="2">
    <source>
        <dbReference type="Proteomes" id="UP000295674"/>
    </source>
</evidence>
<dbReference type="Pfam" id="PF09837">
    <property type="entry name" value="DUF2064"/>
    <property type="match status" value="1"/>
</dbReference>
<comment type="caution">
    <text evidence="1">The sequence shown here is derived from an EMBL/GenBank/DDBJ whole genome shotgun (WGS) entry which is preliminary data.</text>
</comment>
<name>A0A4R4VDI2_9PSEU</name>
<dbReference type="RefSeq" id="WP_132679076.1">
    <property type="nucleotide sequence ID" value="NZ_SMKS01000075.1"/>
</dbReference>
<evidence type="ECO:0000313" key="1">
    <source>
        <dbReference type="EMBL" id="TDD00583.1"/>
    </source>
</evidence>
<protein>
    <submittedName>
        <fullName evidence="1">DUF2064 domain-containing protein</fullName>
    </submittedName>
</protein>
<dbReference type="EMBL" id="SMKS01000075">
    <property type="protein sequence ID" value="TDD00583.1"/>
    <property type="molecule type" value="Genomic_DNA"/>
</dbReference>
<keyword evidence="2" id="KW-1185">Reference proteome</keyword>
<gene>
    <name evidence="1" type="ORF">E1181_27095</name>
</gene>
<reference evidence="1 2" key="1">
    <citation type="submission" date="2019-03" db="EMBL/GenBank/DDBJ databases">
        <title>Draft genome sequences of novel Actinobacteria.</title>
        <authorList>
            <person name="Sahin N."/>
            <person name="Ay H."/>
            <person name="Saygin H."/>
        </authorList>
    </citation>
    <scope>NUCLEOTIDE SEQUENCE [LARGE SCALE GENOMIC DNA]</scope>
    <source>
        <strain evidence="1 2">16K309</strain>
    </source>
</reference>
<dbReference type="AlphaFoldDB" id="A0A4R4VDI2"/>
<dbReference type="InterPro" id="IPR018641">
    <property type="entry name" value="Trfase_1_rSAM/seldom-assoc"/>
</dbReference>
<organism evidence="1 2">
    <name type="scientific">Saccharopolyspora terrae</name>
    <dbReference type="NCBI Taxonomy" id="2530384"/>
    <lineage>
        <taxon>Bacteria</taxon>
        <taxon>Bacillati</taxon>
        <taxon>Actinomycetota</taxon>
        <taxon>Actinomycetes</taxon>
        <taxon>Pseudonocardiales</taxon>
        <taxon>Pseudonocardiaceae</taxon>
        <taxon>Saccharopolyspora</taxon>
    </lineage>
</organism>
<dbReference type="OrthoDB" id="9798250at2"/>
<dbReference type="PANTHER" id="PTHR36529">
    <property type="entry name" value="SLL1095 PROTEIN"/>
    <property type="match status" value="1"/>
</dbReference>
<dbReference type="SUPFAM" id="SSF53448">
    <property type="entry name" value="Nucleotide-diphospho-sugar transferases"/>
    <property type="match status" value="1"/>
</dbReference>
<proteinExistence type="predicted"/>
<dbReference type="Gene3D" id="3.90.550.10">
    <property type="entry name" value="Spore Coat Polysaccharide Biosynthesis Protein SpsA, Chain A"/>
    <property type="match status" value="1"/>
</dbReference>
<dbReference type="InterPro" id="IPR029044">
    <property type="entry name" value="Nucleotide-diphossugar_trans"/>
</dbReference>
<accession>A0A4R4VDI2</accession>
<dbReference type="Proteomes" id="UP000295674">
    <property type="component" value="Unassembled WGS sequence"/>
</dbReference>